<name>A0ABP0ENU6_9LACO</name>
<feature type="transmembrane region" description="Helical" evidence="1">
    <location>
        <begin position="130"/>
        <end position="157"/>
    </location>
</feature>
<keyword evidence="1" id="KW-0812">Transmembrane</keyword>
<proteinExistence type="predicted"/>
<feature type="transmembrane region" description="Helical" evidence="1">
    <location>
        <begin position="59"/>
        <end position="83"/>
    </location>
</feature>
<dbReference type="InterPro" id="IPR024529">
    <property type="entry name" value="ECF_trnsprt_substrate-spec"/>
</dbReference>
<protein>
    <submittedName>
        <fullName evidence="2">Uncharacterized membrane protein</fullName>
    </submittedName>
</protein>
<feature type="transmembrane region" description="Helical" evidence="1">
    <location>
        <begin position="12"/>
        <end position="30"/>
    </location>
</feature>
<organism evidence="2 3">
    <name type="scientific">Eupransor demetentiae</name>
    <dbReference type="NCBI Taxonomy" id="3109584"/>
    <lineage>
        <taxon>Bacteria</taxon>
        <taxon>Bacillati</taxon>
        <taxon>Bacillota</taxon>
        <taxon>Bacilli</taxon>
        <taxon>Lactobacillales</taxon>
        <taxon>Lactobacillaceae</taxon>
        <taxon>Eupransor</taxon>
    </lineage>
</organism>
<evidence type="ECO:0000313" key="3">
    <source>
        <dbReference type="Proteomes" id="UP001314241"/>
    </source>
</evidence>
<dbReference type="Proteomes" id="UP001314241">
    <property type="component" value="Unassembled WGS sequence"/>
</dbReference>
<dbReference type="Pfam" id="PF12822">
    <property type="entry name" value="ECF_trnsprt"/>
    <property type="match status" value="1"/>
</dbReference>
<sequence>MSRSGRIKEMVVTAIFAAIIILFAFTPLGFVPIGPINATTVHIPVIIGSILLGPKRGALLGLVFGLSSLFHSTVAPTVLGFVFSPFVPVIGTTHGSLWALVIALLPRIILGILPYYLYKVGEKLWHKKGQFFNLFTSALLAAFCHTLMVTGLIDTIFSKQYAQAIGHSAKTINQVVLGIIFTSGVSEAILAGVVTAAITGILMKVLRK</sequence>
<dbReference type="Gene3D" id="1.10.1760.20">
    <property type="match status" value="1"/>
</dbReference>
<comment type="caution">
    <text evidence="2">The sequence shown here is derived from an EMBL/GenBank/DDBJ whole genome shotgun (WGS) entry which is preliminary data.</text>
</comment>
<feature type="transmembrane region" description="Helical" evidence="1">
    <location>
        <begin position="177"/>
        <end position="203"/>
    </location>
</feature>
<keyword evidence="1" id="KW-1133">Transmembrane helix</keyword>
<evidence type="ECO:0000256" key="1">
    <source>
        <dbReference type="SAM" id="Phobius"/>
    </source>
</evidence>
<gene>
    <name evidence="2" type="ORF">R54876_GBNLAHCA_00518</name>
</gene>
<dbReference type="RefSeq" id="WP_349641504.1">
    <property type="nucleotide sequence ID" value="NZ_CAWVOH010000001.1"/>
</dbReference>
<feature type="transmembrane region" description="Helical" evidence="1">
    <location>
        <begin position="95"/>
        <end position="118"/>
    </location>
</feature>
<feature type="transmembrane region" description="Helical" evidence="1">
    <location>
        <begin position="36"/>
        <end position="52"/>
    </location>
</feature>
<dbReference type="EMBL" id="CAWVOH010000001">
    <property type="protein sequence ID" value="CAK8053959.1"/>
    <property type="molecule type" value="Genomic_DNA"/>
</dbReference>
<reference evidence="2 3" key="1">
    <citation type="submission" date="2024-01" db="EMBL/GenBank/DDBJ databases">
        <authorList>
            <person name="Botero Cardona J."/>
        </authorList>
    </citation>
    <scope>NUCLEOTIDE SEQUENCE [LARGE SCALE GENOMIC DNA]</scope>
    <source>
        <strain evidence="2 3">LMG 33000</strain>
    </source>
</reference>
<accession>A0ABP0ENU6</accession>
<keyword evidence="3" id="KW-1185">Reference proteome</keyword>
<keyword evidence="1" id="KW-0472">Membrane</keyword>
<evidence type="ECO:0000313" key="2">
    <source>
        <dbReference type="EMBL" id="CAK8053959.1"/>
    </source>
</evidence>